<evidence type="ECO:0000256" key="1">
    <source>
        <dbReference type="SAM" id="Phobius"/>
    </source>
</evidence>
<evidence type="ECO:0000313" key="2">
    <source>
        <dbReference type="EMBL" id="RDD61738.1"/>
    </source>
</evidence>
<dbReference type="SUPFAM" id="SSF103481">
    <property type="entry name" value="Multidrug resistance efflux transporter EmrE"/>
    <property type="match status" value="1"/>
</dbReference>
<dbReference type="GO" id="GO:0005886">
    <property type="term" value="C:plasma membrane"/>
    <property type="evidence" value="ECO:0007669"/>
    <property type="project" value="TreeGrafter"/>
</dbReference>
<dbReference type="PANTHER" id="PTHR22911:SF137">
    <property type="entry name" value="SOLUTE CARRIER FAMILY 35 MEMBER G2-RELATED"/>
    <property type="match status" value="1"/>
</dbReference>
<sequence>MSQAELQASDDHAGVAALVAAATMWGCFPAYWSLLSFTDPLDILSNRIIWSFLVGVVALRAVDGIYLPRPAPAKQLVLLFVAATLLSFNWGVSIYAVQINRVVEGGIGMYFAPVFQMAIGCVLFHEPYNSTKRAVSVLSVTSIALLIYDLGEFPFIAFGMGLSFAFYATTKKLIDVSSRQSFIYETSMMLIPSLIYMYTFGSRLTSGGFDNTSEMLLLIGAGFIAAPPLILYGFGAQRTTLTTSGMILNFIPILNIIVGIVLLRETFSPLRAVATVLISVAVFYYTLQRGR</sequence>
<organism evidence="2 3">
    <name type="scientific">Ferruginivarius sediminum</name>
    <dbReference type="NCBI Taxonomy" id="2661937"/>
    <lineage>
        <taxon>Bacteria</taxon>
        <taxon>Pseudomonadati</taxon>
        <taxon>Pseudomonadota</taxon>
        <taxon>Alphaproteobacteria</taxon>
        <taxon>Rhodospirillales</taxon>
        <taxon>Rhodospirillaceae</taxon>
        <taxon>Ferruginivarius</taxon>
    </lineage>
</organism>
<proteinExistence type="predicted"/>
<comment type="caution">
    <text evidence="2">The sequence shown here is derived from an EMBL/GenBank/DDBJ whole genome shotgun (WGS) entry which is preliminary data.</text>
</comment>
<dbReference type="Proteomes" id="UP000253941">
    <property type="component" value="Unassembled WGS sequence"/>
</dbReference>
<feature type="transmembrane region" description="Helical" evidence="1">
    <location>
        <begin position="215"/>
        <end position="234"/>
    </location>
</feature>
<feature type="transmembrane region" description="Helical" evidence="1">
    <location>
        <begin position="269"/>
        <end position="287"/>
    </location>
</feature>
<accession>A0A369T8Y6</accession>
<dbReference type="EMBL" id="QPMH01000009">
    <property type="protein sequence ID" value="RDD61738.1"/>
    <property type="molecule type" value="Genomic_DNA"/>
</dbReference>
<keyword evidence="1" id="KW-0812">Transmembrane</keyword>
<protein>
    <submittedName>
        <fullName evidence="2">Uncharacterized protein</fullName>
    </submittedName>
</protein>
<dbReference type="RefSeq" id="WP_114582280.1">
    <property type="nucleotide sequence ID" value="NZ_QPMH01000009.1"/>
</dbReference>
<reference evidence="2 3" key="1">
    <citation type="submission" date="2018-07" db="EMBL/GenBank/DDBJ databases">
        <title>Venubactetium sediminum gen. nov., sp. nov., isolated from a marine solar saltern.</title>
        <authorList>
            <person name="Wang S."/>
        </authorList>
    </citation>
    <scope>NUCLEOTIDE SEQUENCE [LARGE SCALE GENOMIC DNA]</scope>
    <source>
        <strain evidence="2 3">WD2A32</strain>
    </source>
</reference>
<keyword evidence="3" id="KW-1185">Reference proteome</keyword>
<dbReference type="PANTHER" id="PTHR22911">
    <property type="entry name" value="ACYL-MALONYL CONDENSING ENZYME-RELATED"/>
    <property type="match status" value="1"/>
</dbReference>
<gene>
    <name evidence="2" type="ORF">DRB17_11115</name>
</gene>
<feature type="transmembrane region" description="Helical" evidence="1">
    <location>
        <begin position="182"/>
        <end position="200"/>
    </location>
</feature>
<feature type="transmembrane region" description="Helical" evidence="1">
    <location>
        <begin position="153"/>
        <end position="170"/>
    </location>
</feature>
<dbReference type="AlphaFoldDB" id="A0A369T8Y6"/>
<keyword evidence="1" id="KW-0472">Membrane</keyword>
<name>A0A369T8Y6_9PROT</name>
<keyword evidence="1" id="KW-1133">Transmembrane helix</keyword>
<feature type="transmembrane region" description="Helical" evidence="1">
    <location>
        <begin position="48"/>
        <end position="67"/>
    </location>
</feature>
<evidence type="ECO:0000313" key="3">
    <source>
        <dbReference type="Proteomes" id="UP000253941"/>
    </source>
</evidence>
<feature type="transmembrane region" description="Helical" evidence="1">
    <location>
        <begin position="76"/>
        <end position="95"/>
    </location>
</feature>
<feature type="transmembrane region" description="Helical" evidence="1">
    <location>
        <begin position="12"/>
        <end position="32"/>
    </location>
</feature>
<feature type="transmembrane region" description="Helical" evidence="1">
    <location>
        <begin position="246"/>
        <end position="263"/>
    </location>
</feature>
<dbReference type="InterPro" id="IPR037185">
    <property type="entry name" value="EmrE-like"/>
</dbReference>
<feature type="transmembrane region" description="Helical" evidence="1">
    <location>
        <begin position="107"/>
        <end position="124"/>
    </location>
</feature>